<feature type="binding site" evidence="9">
    <location>
        <position position="27"/>
    </location>
    <ligand>
        <name>ATP</name>
        <dbReference type="ChEBI" id="CHEBI:30616"/>
    </ligand>
</feature>
<dbReference type="GO" id="GO:0005634">
    <property type="term" value="C:nucleus"/>
    <property type="evidence" value="ECO:0007669"/>
    <property type="project" value="TreeGrafter"/>
</dbReference>
<dbReference type="Gene3D" id="1.10.510.10">
    <property type="entry name" value="Transferase(Phosphotransferase) domain 1"/>
    <property type="match status" value="1"/>
</dbReference>
<dbReference type="PANTHER" id="PTHR11042">
    <property type="entry name" value="EUKARYOTIC TRANSLATION INITIATION FACTOR 2-ALPHA KINASE EIF2-ALPHA KINASE -RELATED"/>
    <property type="match status" value="1"/>
</dbReference>
<dbReference type="PROSITE" id="PS00107">
    <property type="entry name" value="PROTEIN_KINASE_ATP"/>
    <property type="match status" value="1"/>
</dbReference>
<dbReference type="Proteomes" id="UP000472265">
    <property type="component" value="Chromosome 15"/>
</dbReference>
<dbReference type="EC" id="2.7.11.1" evidence="1"/>
<dbReference type="GO" id="GO:0005737">
    <property type="term" value="C:cytoplasm"/>
    <property type="evidence" value="ECO:0007669"/>
    <property type="project" value="TreeGrafter"/>
</dbReference>
<dbReference type="InterPro" id="IPR050339">
    <property type="entry name" value="CC_SR_Kinase"/>
</dbReference>
<dbReference type="Ensembl" id="ENSSAUT00010028053.1">
    <property type="protein sequence ID" value="ENSSAUP00010026575.1"/>
    <property type="gene ID" value="ENSSAUG00010011525.1"/>
</dbReference>
<reference evidence="12" key="1">
    <citation type="submission" date="2021-04" db="EMBL/GenBank/DDBJ databases">
        <authorList>
            <consortium name="Wellcome Sanger Institute Data Sharing"/>
        </authorList>
    </citation>
    <scope>NUCLEOTIDE SEQUENCE [LARGE SCALE GENOMIC DNA]</scope>
</reference>
<reference evidence="12" key="3">
    <citation type="submission" date="2025-09" db="UniProtKB">
        <authorList>
            <consortium name="Ensembl"/>
        </authorList>
    </citation>
    <scope>IDENTIFICATION</scope>
</reference>
<sequence>LESLGKGAFGDVYKAREKYTGKSFALKIVPSPREVMALSDLLHRNIVRYFACWVDDIGYQGGGSETDSYSSTQSSSDNLSRKYLYIQMELCKAVTLREWIGDKNTQRDFKRKESLTIAQQIASGVEYIHSKNLVHRDLKPANIMFGQDGEVKIGDFGLVTADNDYDAGNLMERTLYKGTPSYMAPEQSRKTYDRKVDIFACGLIFFELLWKFSTGHEKQAVWHNVRKQNFPQEFVHDFLQEYSIIKPMLCLKPEDRPEAKALKKDLEECICRLNAHEIDGHSSRSV</sequence>
<evidence type="ECO:0000256" key="7">
    <source>
        <dbReference type="ARBA" id="ARBA00022840"/>
    </source>
</evidence>
<name>A0A671VJC7_SPAAU</name>
<dbReference type="GeneTree" id="ENSGT00940000163863"/>
<dbReference type="Pfam" id="PF00069">
    <property type="entry name" value="Pkinase"/>
    <property type="match status" value="1"/>
</dbReference>
<keyword evidence="2 10" id="KW-0723">Serine/threonine-protein kinase</keyword>
<dbReference type="SUPFAM" id="SSF56112">
    <property type="entry name" value="Protein kinase-like (PK-like)"/>
    <property type="match status" value="1"/>
</dbReference>
<dbReference type="PANTHER" id="PTHR11042:SF166">
    <property type="entry name" value="EUKARYOTIC TRANSLATION INITIATION FACTOR 2-ALPHA KINASE 3"/>
    <property type="match status" value="1"/>
</dbReference>
<proteinExistence type="inferred from homology"/>
<dbReference type="GO" id="GO:0004694">
    <property type="term" value="F:eukaryotic translation initiation factor 2alpha kinase activity"/>
    <property type="evidence" value="ECO:0007669"/>
    <property type="project" value="TreeGrafter"/>
</dbReference>
<evidence type="ECO:0000256" key="1">
    <source>
        <dbReference type="ARBA" id="ARBA00012513"/>
    </source>
</evidence>
<keyword evidence="3" id="KW-0597">Phosphoprotein</keyword>
<feature type="domain" description="Protein kinase" evidence="11">
    <location>
        <begin position="1"/>
        <end position="270"/>
    </location>
</feature>
<protein>
    <recommendedName>
        <fullName evidence="1">non-specific serine/threonine protein kinase</fullName>
        <ecNumber evidence="1">2.7.11.1</ecNumber>
    </recommendedName>
</protein>
<dbReference type="InterPro" id="IPR008271">
    <property type="entry name" value="Ser/Thr_kinase_AS"/>
</dbReference>
<dbReference type="PROSITE" id="PS50011">
    <property type="entry name" value="PROTEIN_KINASE_DOM"/>
    <property type="match status" value="1"/>
</dbReference>
<evidence type="ECO:0000256" key="9">
    <source>
        <dbReference type="PROSITE-ProRule" id="PRU10141"/>
    </source>
</evidence>
<evidence type="ECO:0000256" key="10">
    <source>
        <dbReference type="RuleBase" id="RU000304"/>
    </source>
</evidence>
<dbReference type="PROSITE" id="PS00108">
    <property type="entry name" value="PROTEIN_KINASE_ST"/>
    <property type="match status" value="1"/>
</dbReference>
<accession>A0A671VJC7</accession>
<keyword evidence="7 9" id="KW-0067">ATP-binding</keyword>
<dbReference type="InterPro" id="IPR017441">
    <property type="entry name" value="Protein_kinase_ATP_BS"/>
</dbReference>
<dbReference type="Gene3D" id="3.30.200.20">
    <property type="entry name" value="Phosphorylase Kinase, domain 1"/>
    <property type="match status" value="1"/>
</dbReference>
<evidence type="ECO:0000313" key="12">
    <source>
        <dbReference type="Ensembl" id="ENSSAUP00010026575.1"/>
    </source>
</evidence>
<evidence type="ECO:0000256" key="6">
    <source>
        <dbReference type="ARBA" id="ARBA00022777"/>
    </source>
</evidence>
<evidence type="ECO:0000256" key="3">
    <source>
        <dbReference type="ARBA" id="ARBA00022553"/>
    </source>
</evidence>
<evidence type="ECO:0000256" key="2">
    <source>
        <dbReference type="ARBA" id="ARBA00022527"/>
    </source>
</evidence>
<keyword evidence="13" id="KW-1185">Reference proteome</keyword>
<organism evidence="12 13">
    <name type="scientific">Sparus aurata</name>
    <name type="common">Gilthead sea bream</name>
    <dbReference type="NCBI Taxonomy" id="8175"/>
    <lineage>
        <taxon>Eukaryota</taxon>
        <taxon>Metazoa</taxon>
        <taxon>Chordata</taxon>
        <taxon>Craniata</taxon>
        <taxon>Vertebrata</taxon>
        <taxon>Euteleostomi</taxon>
        <taxon>Actinopterygii</taxon>
        <taxon>Neopterygii</taxon>
        <taxon>Teleostei</taxon>
        <taxon>Neoteleostei</taxon>
        <taxon>Acanthomorphata</taxon>
        <taxon>Eupercaria</taxon>
        <taxon>Spariformes</taxon>
        <taxon>Sparidae</taxon>
        <taxon>Sparus</taxon>
    </lineage>
</organism>
<dbReference type="InterPro" id="IPR000719">
    <property type="entry name" value="Prot_kinase_dom"/>
</dbReference>
<keyword evidence="6" id="KW-0418">Kinase</keyword>
<dbReference type="SMART" id="SM00220">
    <property type="entry name" value="S_TKc"/>
    <property type="match status" value="1"/>
</dbReference>
<evidence type="ECO:0000259" key="11">
    <source>
        <dbReference type="PROSITE" id="PS50011"/>
    </source>
</evidence>
<evidence type="ECO:0000256" key="5">
    <source>
        <dbReference type="ARBA" id="ARBA00022741"/>
    </source>
</evidence>
<keyword evidence="5 9" id="KW-0547">Nucleotide-binding</keyword>
<evidence type="ECO:0000256" key="4">
    <source>
        <dbReference type="ARBA" id="ARBA00022679"/>
    </source>
</evidence>
<dbReference type="FunFam" id="1.10.510.10:FF:000251">
    <property type="entry name" value="eukaryotic translation initiation factor 2-alpha kinase 3"/>
    <property type="match status" value="1"/>
</dbReference>
<keyword evidence="4" id="KW-0808">Transferase</keyword>
<evidence type="ECO:0000313" key="13">
    <source>
        <dbReference type="Proteomes" id="UP000472265"/>
    </source>
</evidence>
<evidence type="ECO:0000256" key="8">
    <source>
        <dbReference type="ARBA" id="ARBA00037982"/>
    </source>
</evidence>
<reference evidence="12" key="2">
    <citation type="submission" date="2025-08" db="UniProtKB">
        <authorList>
            <consortium name="Ensembl"/>
        </authorList>
    </citation>
    <scope>IDENTIFICATION</scope>
</reference>
<dbReference type="InterPro" id="IPR011009">
    <property type="entry name" value="Kinase-like_dom_sf"/>
</dbReference>
<dbReference type="AlphaFoldDB" id="A0A671VJC7"/>
<comment type="similarity">
    <text evidence="8">Belongs to the protein kinase superfamily. Ser/Thr protein kinase family. GCN2 subfamily.</text>
</comment>
<dbReference type="GO" id="GO:0005524">
    <property type="term" value="F:ATP binding"/>
    <property type="evidence" value="ECO:0007669"/>
    <property type="project" value="UniProtKB-UniRule"/>
</dbReference>